<comment type="catalytic activity">
    <reaction evidence="2">
        <text>Hydrolysis of proteins in presence of ATP.</text>
        <dbReference type="EC" id="3.4.21.53"/>
    </reaction>
</comment>
<dbReference type="SUPFAM" id="SSF52540">
    <property type="entry name" value="P-loop containing nucleoside triphosphate hydrolases"/>
    <property type="match status" value="1"/>
</dbReference>
<comment type="similarity">
    <text evidence="2">Belongs to the peptidase S16 family.</text>
</comment>
<dbReference type="Gene3D" id="1.10.8.60">
    <property type="match status" value="1"/>
</dbReference>
<dbReference type="InterPro" id="IPR046844">
    <property type="entry name" value="Lon-like_helical"/>
</dbReference>
<dbReference type="Gene3D" id="3.40.50.300">
    <property type="entry name" value="P-loop containing nucleotide triphosphate hydrolases"/>
    <property type="match status" value="2"/>
</dbReference>
<reference evidence="5 6" key="1">
    <citation type="submission" date="2023-07" db="EMBL/GenBank/DDBJ databases">
        <title>The novel representative of Negativicutes class, Anaeroselena agilis gen. nov. sp. nov.</title>
        <authorList>
            <person name="Prokofeva M.I."/>
            <person name="Elcheninov A.G."/>
            <person name="Klyukina A."/>
            <person name="Kublanov I.V."/>
            <person name="Frolov E.N."/>
            <person name="Podosokorskaya O.A."/>
        </authorList>
    </citation>
    <scope>NUCLEOTIDE SEQUENCE [LARGE SCALE GENOMIC DNA]</scope>
    <source>
        <strain evidence="5 6">4137-cl</strain>
    </source>
</reference>
<keyword evidence="1 2" id="KW-0645">Protease</keyword>
<dbReference type="InterPro" id="IPR027065">
    <property type="entry name" value="Lon_Prtase"/>
</dbReference>
<keyword evidence="2" id="KW-0720">Serine protease</keyword>
<dbReference type="RefSeq" id="WP_413778790.1">
    <property type="nucleotide sequence ID" value="NZ_JAUOZS010000001.1"/>
</dbReference>
<dbReference type="Gene3D" id="3.30.230.10">
    <property type="match status" value="1"/>
</dbReference>
<dbReference type="PANTHER" id="PTHR10046">
    <property type="entry name" value="ATP DEPENDENT LON PROTEASE FAMILY MEMBER"/>
    <property type="match status" value="1"/>
</dbReference>
<evidence type="ECO:0000256" key="3">
    <source>
        <dbReference type="SAM" id="Coils"/>
    </source>
</evidence>
<dbReference type="InterPro" id="IPR046843">
    <property type="entry name" value="LonB_AAA-LID"/>
</dbReference>
<sequence length="813" mass="89739">MTKRLELPPEKLRYFCADATLPFETTATVAPLDVMIGQERAVKAIEFGLYAKNFGYNIYVSGLVGTGKITYAKAAVTKVACGEPVPQDWCYVNNFENAGQPIALSLPAGMGSLFRQDMRELVDDLKSDIPKVFSGDDYEQAKTAIMKKFQDSRGQVMEAFGQQAEQHGILPQWTTTGFVGLPVEDGKPLTPEEFQKLDRDKKEMIEKRMLAVHEKAMEAIRQVQHLEREAREEMKGLDAKVGLFAVGHFIDELKAKYEAFDTVVAYLEAVKNDIVKNINDFKPANEDESNPLLMFRKSMQEAVKDKYQVNLLVDNHGLEGAPVVVEVNPTYYNLIGRVEYETRMGVVNTDFSMIKPGALHRANGGYLILNIKDVLANVGAWEGLKRVLKTRKLHIENLGEQYGMLAMASVKPEPIPINVKVILIGNPQLYHLIFNYDEDFRKLFKVYADFDTEMANNEANIGKLAGFVASTVQRENLKHFDRAAVVKVVEYATRLSGSQQKFTTRFSEVVELLCEADAWASVDGAELVGMAHVRRAIDEKRFRYNKYEEKLREMFAEGKLLIDTDGEKVGQVNGLAVLSVGEYMFGKPSRITANTFLGKGGVVNIERETKMSGTSHSKGVMILAGYLGQQYAQERPLTLTASLTFEQLYDGVDGDSASSTELYAILSSLSGVPIRQNIAVTGSVNQKGEIQPIGGVTEKIEGFFAVCKIKGLTGQQGVMIPHQNVSNLTLDDEVIEAVKEGRFHIWPVATIDEGIEILTGVPAGVKGSDGVFPPDSIHARVGRQLSAYTDTLIKMGRSAEEHGGGIGAKEGGA</sequence>
<dbReference type="EC" id="3.4.21.53" evidence="2"/>
<dbReference type="Pfam" id="PF20436">
    <property type="entry name" value="LonB_AAA-LID"/>
    <property type="match status" value="1"/>
</dbReference>
<dbReference type="Pfam" id="PF13654">
    <property type="entry name" value="AAA_32"/>
    <property type="match status" value="1"/>
</dbReference>
<dbReference type="PROSITE" id="PS51786">
    <property type="entry name" value="LON_PROTEOLYTIC"/>
    <property type="match status" value="1"/>
</dbReference>
<keyword evidence="5" id="KW-0547">Nucleotide-binding</keyword>
<feature type="active site" evidence="2">
    <location>
        <position position="699"/>
    </location>
</feature>
<dbReference type="InterPro" id="IPR008269">
    <property type="entry name" value="Lon_proteolytic"/>
</dbReference>
<protein>
    <recommendedName>
        <fullName evidence="2">endopeptidase La</fullName>
        <ecNumber evidence="2">3.4.21.53</ecNumber>
    </recommendedName>
</protein>
<dbReference type="PRINTS" id="PR00830">
    <property type="entry name" value="ENDOLAPTASE"/>
</dbReference>
<keyword evidence="5" id="KW-0067">ATP-binding</keyword>
<evidence type="ECO:0000256" key="1">
    <source>
        <dbReference type="ARBA" id="ARBA00022670"/>
    </source>
</evidence>
<feature type="domain" description="Lon proteolytic" evidence="4">
    <location>
        <begin position="566"/>
        <end position="761"/>
    </location>
</feature>
<comment type="caution">
    <text evidence="5">The sequence shown here is derived from an EMBL/GenBank/DDBJ whole genome shotgun (WGS) entry which is preliminary data.</text>
</comment>
<keyword evidence="2" id="KW-0378">Hydrolase</keyword>
<dbReference type="Pfam" id="PF20437">
    <property type="entry name" value="LonC_helical"/>
    <property type="match status" value="1"/>
</dbReference>
<dbReference type="Pfam" id="PF05362">
    <property type="entry name" value="Lon_C"/>
    <property type="match status" value="1"/>
</dbReference>
<evidence type="ECO:0000313" key="6">
    <source>
        <dbReference type="Proteomes" id="UP001254848"/>
    </source>
</evidence>
<gene>
    <name evidence="5" type="ORF">Q4T40_03150</name>
</gene>
<keyword evidence="3" id="KW-0175">Coiled coil</keyword>
<dbReference type="SUPFAM" id="SSF54211">
    <property type="entry name" value="Ribosomal protein S5 domain 2-like"/>
    <property type="match status" value="1"/>
</dbReference>
<dbReference type="EMBL" id="JAUOZS010000001">
    <property type="protein sequence ID" value="MDT8900235.1"/>
    <property type="molecule type" value="Genomic_DNA"/>
</dbReference>
<feature type="coiled-coil region" evidence="3">
    <location>
        <begin position="209"/>
        <end position="240"/>
    </location>
</feature>
<dbReference type="InterPro" id="IPR020568">
    <property type="entry name" value="Ribosomal_Su5_D2-typ_SF"/>
</dbReference>
<name>A0ABU3NUX0_9FIRM</name>
<dbReference type="GO" id="GO:0005524">
    <property type="term" value="F:ATP binding"/>
    <property type="evidence" value="ECO:0007669"/>
    <property type="project" value="UniProtKB-KW"/>
</dbReference>
<dbReference type="InterPro" id="IPR014721">
    <property type="entry name" value="Ribsml_uS5_D2-typ_fold_subgr"/>
</dbReference>
<evidence type="ECO:0000256" key="2">
    <source>
        <dbReference type="PROSITE-ProRule" id="PRU01122"/>
    </source>
</evidence>
<feature type="active site" evidence="2">
    <location>
        <position position="656"/>
    </location>
</feature>
<evidence type="ECO:0000313" key="5">
    <source>
        <dbReference type="EMBL" id="MDT8900235.1"/>
    </source>
</evidence>
<accession>A0ABU3NUX0</accession>
<evidence type="ECO:0000259" key="4">
    <source>
        <dbReference type="PROSITE" id="PS51786"/>
    </source>
</evidence>
<keyword evidence="6" id="KW-1185">Reference proteome</keyword>
<dbReference type="InterPro" id="IPR027417">
    <property type="entry name" value="P-loop_NTPase"/>
</dbReference>
<dbReference type="Proteomes" id="UP001254848">
    <property type="component" value="Unassembled WGS sequence"/>
</dbReference>
<organism evidence="5 6">
    <name type="scientific">Anaeroselena agilis</name>
    <dbReference type="NCBI Taxonomy" id="3063788"/>
    <lineage>
        <taxon>Bacteria</taxon>
        <taxon>Bacillati</taxon>
        <taxon>Bacillota</taxon>
        <taxon>Negativicutes</taxon>
        <taxon>Acetonemataceae</taxon>
        <taxon>Anaeroselena</taxon>
    </lineage>
</organism>
<proteinExistence type="inferred from homology"/>
<dbReference type="InterPro" id="IPR041699">
    <property type="entry name" value="AAA_32"/>
</dbReference>